<dbReference type="PROSITE" id="PS00061">
    <property type="entry name" value="ADH_SHORT"/>
    <property type="match status" value="1"/>
</dbReference>
<dbReference type="GO" id="GO:0016614">
    <property type="term" value="F:oxidoreductase activity, acting on CH-OH group of donors"/>
    <property type="evidence" value="ECO:0007669"/>
    <property type="project" value="UniProtKB-ARBA"/>
</dbReference>
<evidence type="ECO:0000256" key="2">
    <source>
        <dbReference type="ARBA" id="ARBA00023002"/>
    </source>
</evidence>
<dbReference type="Gene3D" id="3.40.50.720">
    <property type="entry name" value="NAD(P)-binding Rossmann-like Domain"/>
    <property type="match status" value="1"/>
</dbReference>
<keyword evidence="2" id="KW-0560">Oxidoreductase</keyword>
<feature type="region of interest" description="Disordered" evidence="3">
    <location>
        <begin position="1"/>
        <end position="35"/>
    </location>
</feature>
<comment type="caution">
    <text evidence="4">The sequence shown here is derived from an EMBL/GenBank/DDBJ whole genome shotgun (WGS) entry which is preliminary data.</text>
</comment>
<dbReference type="Proteomes" id="UP001281024">
    <property type="component" value="Unassembled WGS sequence"/>
</dbReference>
<accession>A0AAJ2P5A2</accession>
<comment type="similarity">
    <text evidence="1">Belongs to the short-chain dehydrogenases/reductases (SDR) family.</text>
</comment>
<organism evidence="4 5">
    <name type="scientific">Oenococcus oeni</name>
    <name type="common">Leuconostoc oenos</name>
    <dbReference type="NCBI Taxonomy" id="1247"/>
    <lineage>
        <taxon>Bacteria</taxon>
        <taxon>Bacillati</taxon>
        <taxon>Bacillota</taxon>
        <taxon>Bacilli</taxon>
        <taxon>Lactobacillales</taxon>
        <taxon>Lactobacillaceae</taxon>
        <taxon>Oenococcus</taxon>
    </lineage>
</organism>
<dbReference type="InterPro" id="IPR020904">
    <property type="entry name" value="Sc_DH/Rdtase_CS"/>
</dbReference>
<dbReference type="PANTHER" id="PTHR48107">
    <property type="entry name" value="NADPH-DEPENDENT ALDEHYDE REDUCTASE-LIKE PROTEIN, CHLOROPLASTIC-RELATED"/>
    <property type="match status" value="1"/>
</dbReference>
<gene>
    <name evidence="4" type="ORF">GA838_09340</name>
</gene>
<dbReference type="AlphaFoldDB" id="A0AAJ2P5A2"/>
<evidence type="ECO:0000313" key="5">
    <source>
        <dbReference type="Proteomes" id="UP001281024"/>
    </source>
</evidence>
<dbReference type="SUPFAM" id="SSF51735">
    <property type="entry name" value="NAD(P)-binding Rossmann-fold domains"/>
    <property type="match status" value="1"/>
</dbReference>
<dbReference type="InterPro" id="IPR002347">
    <property type="entry name" value="SDR_fam"/>
</dbReference>
<protein>
    <submittedName>
        <fullName evidence="4">SDR family oxidoreductase</fullName>
    </submittedName>
</protein>
<dbReference type="Pfam" id="PF13561">
    <property type="entry name" value="adh_short_C2"/>
    <property type="match status" value="1"/>
</dbReference>
<dbReference type="InterPro" id="IPR036291">
    <property type="entry name" value="NAD(P)-bd_dom_sf"/>
</dbReference>
<evidence type="ECO:0000256" key="3">
    <source>
        <dbReference type="SAM" id="MobiDB-lite"/>
    </source>
</evidence>
<dbReference type="EMBL" id="WERV01000010">
    <property type="protein sequence ID" value="MDV7715918.1"/>
    <property type="molecule type" value="Genomic_DNA"/>
</dbReference>
<evidence type="ECO:0000313" key="4">
    <source>
        <dbReference type="EMBL" id="MDV7715918.1"/>
    </source>
</evidence>
<dbReference type="RefSeq" id="WP_024855747.1">
    <property type="nucleotide sequence ID" value="NZ_MLLH01000370.1"/>
</dbReference>
<dbReference type="FunFam" id="3.40.50.720:FF:000097">
    <property type="entry name" value="SDR family oxidoreductase"/>
    <property type="match status" value="1"/>
</dbReference>
<sequence>MEEKKKTDLQAQYPEQSQEEPGLQSKMIPVPDDGSQTYIGSNRLKGQKAIITGGDSGIGRAVALAYAHEGADIVLNYLPQEESDAQEVKQLVEAVGQKIKLIPGDLREENFSKELIEGAVKFFGDPTTLVLVAGKQQSEVDIRNLSTEQMVDTYKTNVFSLIWLVKAALPYLHEGSNIITTNSIQADQPSSFLVDYAGTKAAIKNMTKSLAKQLAPEGIRVNSVAPGPIWTPLQVVGGQPQKNIPSFGKDTLLKRAGQPSELAGAYVFLASDDATYITAESINVNGGKG</sequence>
<proteinExistence type="inferred from homology"/>
<dbReference type="PANTHER" id="PTHR48107:SF16">
    <property type="entry name" value="NADPH-DEPENDENT ALDEHYDE REDUCTASE 1, CHLOROPLASTIC"/>
    <property type="match status" value="1"/>
</dbReference>
<dbReference type="PRINTS" id="PR00081">
    <property type="entry name" value="GDHRDH"/>
</dbReference>
<name>A0AAJ2P5A2_OENOE</name>
<evidence type="ECO:0000256" key="1">
    <source>
        <dbReference type="ARBA" id="ARBA00006484"/>
    </source>
</evidence>
<reference evidence="4" key="1">
    <citation type="submission" date="2019-10" db="EMBL/GenBank/DDBJ databases">
        <title>Malate fermentation in French cider.</title>
        <authorList>
            <person name="Cousin F.J."/>
            <person name="Medina Fernandez S."/>
            <person name="Misery B."/>
            <person name="Laplace J.-M."/>
            <person name="Cretenet M."/>
        </authorList>
    </citation>
    <scope>NUCLEOTIDE SEQUENCE</scope>
    <source>
        <strain evidence="4">UCMA15129</strain>
    </source>
</reference>